<name>A0A2Z7C231_9LAMI</name>
<accession>A0A2Z7C231</accession>
<reference evidence="1 2" key="1">
    <citation type="journal article" date="2015" name="Proc. Natl. Acad. Sci. U.S.A.">
        <title>The resurrection genome of Boea hygrometrica: A blueprint for survival of dehydration.</title>
        <authorList>
            <person name="Xiao L."/>
            <person name="Yang G."/>
            <person name="Zhang L."/>
            <person name="Yang X."/>
            <person name="Zhao S."/>
            <person name="Ji Z."/>
            <person name="Zhou Q."/>
            <person name="Hu M."/>
            <person name="Wang Y."/>
            <person name="Chen M."/>
            <person name="Xu Y."/>
            <person name="Jin H."/>
            <person name="Xiao X."/>
            <person name="Hu G."/>
            <person name="Bao F."/>
            <person name="Hu Y."/>
            <person name="Wan P."/>
            <person name="Li L."/>
            <person name="Deng X."/>
            <person name="Kuang T."/>
            <person name="Xiang C."/>
            <person name="Zhu J.K."/>
            <person name="Oliver M.J."/>
            <person name="He Y."/>
        </authorList>
    </citation>
    <scope>NUCLEOTIDE SEQUENCE [LARGE SCALE GENOMIC DNA]</scope>
    <source>
        <strain evidence="2">cv. XS01</strain>
    </source>
</reference>
<proteinExistence type="predicted"/>
<gene>
    <name evidence="1" type="ORF">F511_13832</name>
</gene>
<protein>
    <submittedName>
        <fullName evidence="1">Uncharacterized protein</fullName>
    </submittedName>
</protein>
<dbReference type="Proteomes" id="UP000250235">
    <property type="component" value="Unassembled WGS sequence"/>
</dbReference>
<evidence type="ECO:0000313" key="2">
    <source>
        <dbReference type="Proteomes" id="UP000250235"/>
    </source>
</evidence>
<evidence type="ECO:0000313" key="1">
    <source>
        <dbReference type="EMBL" id="KZV40767.1"/>
    </source>
</evidence>
<keyword evidence="2" id="KW-1185">Reference proteome</keyword>
<dbReference type="EMBL" id="KQ999871">
    <property type="protein sequence ID" value="KZV40767.1"/>
    <property type="molecule type" value="Genomic_DNA"/>
</dbReference>
<dbReference type="AlphaFoldDB" id="A0A2Z7C231"/>
<organism evidence="1 2">
    <name type="scientific">Dorcoceras hygrometricum</name>
    <dbReference type="NCBI Taxonomy" id="472368"/>
    <lineage>
        <taxon>Eukaryota</taxon>
        <taxon>Viridiplantae</taxon>
        <taxon>Streptophyta</taxon>
        <taxon>Embryophyta</taxon>
        <taxon>Tracheophyta</taxon>
        <taxon>Spermatophyta</taxon>
        <taxon>Magnoliopsida</taxon>
        <taxon>eudicotyledons</taxon>
        <taxon>Gunneridae</taxon>
        <taxon>Pentapetalae</taxon>
        <taxon>asterids</taxon>
        <taxon>lamiids</taxon>
        <taxon>Lamiales</taxon>
        <taxon>Gesneriaceae</taxon>
        <taxon>Didymocarpoideae</taxon>
        <taxon>Trichosporeae</taxon>
        <taxon>Loxocarpinae</taxon>
        <taxon>Dorcoceras</taxon>
    </lineage>
</organism>
<sequence length="152" mass="17678">MGTQTQQDKAGNKYEVKPQYEELSKQSINWKLKSRLYTTHIQSAGGNHRSVIIRARQPITVNSRHNVAPNQQKSISSNLLFSFRKIQQQQLNTNRTKTFKTTPSNLSKRRRSNHQQTTALAQAKQLRADNSSLYKAIYLLVARKHSKRRRIY</sequence>